<evidence type="ECO:0000313" key="3">
    <source>
        <dbReference type="Proteomes" id="UP001159641"/>
    </source>
</evidence>
<dbReference type="EMBL" id="JAIQCJ010002203">
    <property type="protein sequence ID" value="KAJ8779873.1"/>
    <property type="molecule type" value="Genomic_DNA"/>
</dbReference>
<comment type="caution">
    <text evidence="2">The sequence shown here is derived from an EMBL/GenBank/DDBJ whole genome shotgun (WGS) entry which is preliminary data.</text>
</comment>
<accession>A0AB34GLE9</accession>
<proteinExistence type="predicted"/>
<dbReference type="Proteomes" id="UP001159641">
    <property type="component" value="Unassembled WGS sequence"/>
</dbReference>
<evidence type="ECO:0000313" key="2">
    <source>
        <dbReference type="EMBL" id="KAJ8779873.1"/>
    </source>
</evidence>
<protein>
    <submittedName>
        <fullName evidence="2">Uncharacterized protein</fullName>
    </submittedName>
</protein>
<dbReference type="AlphaFoldDB" id="A0AB34GLE9"/>
<gene>
    <name evidence="2" type="ORF">J1605_012163</name>
</gene>
<sequence>MVFVASGWGQLLVMEVQQVGTPDLPPHQLPDPSLEGGFSEFYRECSVPWGRGVLPEALGQALRGGSRGHTGRVSGSRSMKLGVLRLQRGEGVLSRESRGMDQAGPSVCPVTRAERSRRACRVGLRAQLCPVLPDLALLQARSGVGGTGVESAWRGPARVTSKQEGREVEGVPSALPLTATWSSICMGTLQQEGWPDHPTALLTAGSQATEVPEGIKLQSLPCRLFPPFVFLVPRAKKPVGKRERPLEKPDCVSTTQKGKPPALKEVLGRHIALAGARYDPSLGEVNVCRGPSCSLSTPHPSPVQRPPPGFRCEFLSVWTPMVVQWLRIHLPMQGTQVRALAQEDPTCRGATKPMRHNY</sequence>
<reference evidence="2 3" key="1">
    <citation type="submission" date="2022-11" db="EMBL/GenBank/DDBJ databases">
        <title>Whole genome sequence of Eschrichtius robustus ER-17-0199.</title>
        <authorList>
            <person name="Bruniche-Olsen A."/>
            <person name="Black A.N."/>
            <person name="Fields C.J."/>
            <person name="Walden K."/>
            <person name="Dewoody J.A."/>
        </authorList>
    </citation>
    <scope>NUCLEOTIDE SEQUENCE [LARGE SCALE GENOMIC DNA]</scope>
    <source>
        <strain evidence="2">ER-17-0199</strain>
        <tissue evidence="2">Blubber</tissue>
    </source>
</reference>
<organism evidence="2 3">
    <name type="scientific">Eschrichtius robustus</name>
    <name type="common">California gray whale</name>
    <name type="synonym">Eschrichtius gibbosus</name>
    <dbReference type="NCBI Taxonomy" id="9764"/>
    <lineage>
        <taxon>Eukaryota</taxon>
        <taxon>Metazoa</taxon>
        <taxon>Chordata</taxon>
        <taxon>Craniata</taxon>
        <taxon>Vertebrata</taxon>
        <taxon>Euteleostomi</taxon>
        <taxon>Mammalia</taxon>
        <taxon>Eutheria</taxon>
        <taxon>Laurasiatheria</taxon>
        <taxon>Artiodactyla</taxon>
        <taxon>Whippomorpha</taxon>
        <taxon>Cetacea</taxon>
        <taxon>Mysticeti</taxon>
        <taxon>Eschrichtiidae</taxon>
        <taxon>Eschrichtius</taxon>
    </lineage>
</organism>
<feature type="region of interest" description="Disordered" evidence="1">
    <location>
        <begin position="149"/>
        <end position="170"/>
    </location>
</feature>
<name>A0AB34GLE9_ESCRO</name>
<evidence type="ECO:0000256" key="1">
    <source>
        <dbReference type="SAM" id="MobiDB-lite"/>
    </source>
</evidence>
<keyword evidence="3" id="KW-1185">Reference proteome</keyword>